<feature type="compositionally biased region" description="Polar residues" evidence="1">
    <location>
        <begin position="279"/>
        <end position="294"/>
    </location>
</feature>
<feature type="compositionally biased region" description="Polar residues" evidence="1">
    <location>
        <begin position="234"/>
        <end position="252"/>
    </location>
</feature>
<dbReference type="EMBL" id="LT598448">
    <property type="protein sequence ID" value="SCU90828.1"/>
    <property type="molecule type" value="Genomic_DNA"/>
</dbReference>
<proteinExistence type="predicted"/>
<feature type="compositionally biased region" description="Polar residues" evidence="1">
    <location>
        <begin position="213"/>
        <end position="226"/>
    </location>
</feature>
<evidence type="ECO:0000256" key="1">
    <source>
        <dbReference type="SAM" id="MobiDB-lite"/>
    </source>
</evidence>
<organism evidence="2 3">
    <name type="scientific">Lachancea nothofagi CBS 11611</name>
    <dbReference type="NCBI Taxonomy" id="1266666"/>
    <lineage>
        <taxon>Eukaryota</taxon>
        <taxon>Fungi</taxon>
        <taxon>Dikarya</taxon>
        <taxon>Ascomycota</taxon>
        <taxon>Saccharomycotina</taxon>
        <taxon>Saccharomycetes</taxon>
        <taxon>Saccharomycetales</taxon>
        <taxon>Saccharomycetaceae</taxon>
        <taxon>Lachancea</taxon>
    </lineage>
</organism>
<name>A0A1G4JJV9_9SACH</name>
<feature type="compositionally biased region" description="Polar residues" evidence="1">
    <location>
        <begin position="259"/>
        <end position="268"/>
    </location>
</feature>
<dbReference type="Proteomes" id="UP000189911">
    <property type="component" value="Chromosome D"/>
</dbReference>
<feature type="region of interest" description="Disordered" evidence="1">
    <location>
        <begin position="212"/>
        <end position="294"/>
    </location>
</feature>
<evidence type="ECO:0000313" key="2">
    <source>
        <dbReference type="EMBL" id="SCU90828.1"/>
    </source>
</evidence>
<accession>A0A1G4JJV9</accession>
<gene>
    <name evidence="2" type="ORF">LANO_0D10022G</name>
</gene>
<protein>
    <submittedName>
        <fullName evidence="2">LANO_0D10022g1_1</fullName>
    </submittedName>
</protein>
<dbReference type="AlphaFoldDB" id="A0A1G4JJV9"/>
<keyword evidence="3" id="KW-1185">Reference proteome</keyword>
<dbReference type="OrthoDB" id="4036644at2759"/>
<reference evidence="3" key="1">
    <citation type="submission" date="2016-03" db="EMBL/GenBank/DDBJ databases">
        <authorList>
            <person name="Devillers Hugo."/>
        </authorList>
    </citation>
    <scope>NUCLEOTIDE SEQUENCE [LARGE SCALE GENOMIC DNA]</scope>
</reference>
<evidence type="ECO:0000313" key="3">
    <source>
        <dbReference type="Proteomes" id="UP000189911"/>
    </source>
</evidence>
<sequence length="358" mass="40914">MKFPLYMHIYIICVYVYIWIYRPFEGWASKSKFEIDPHTTLLTTDYTSTEASMHATVPPNIDSSAYDFQGLSEGNYLPNATAYQHFRNSSEPLERQHSKPVYSRQRAQWTDKEDMCLLQAVLAQSHILARDIKCKIRKLFWHHVCQGLTASFAMSMNRRQCRDRFKLLYQRSASRTRFESYLPPTTEVEKLCDECTRTFRFNEHRELILATDYQETTHTPRSQPSAPVSGPATELSTVSSNSTLQSPYSTSDYQDKEFSSSAVPTSRSVPAPVPYWNGMSPQDGSSHTSPLQNTSNKFELQVPVPAAPSSWDTQNMLSNIVAMQRQVNQLSQQVEALTNIVSLNGAQSRLYQPIYTDN</sequence>